<dbReference type="AlphaFoldDB" id="W3V1H0"/>
<comment type="caution">
    <text evidence="1">The sequence shown here is derived from an EMBL/GenBank/DDBJ whole genome shotgun (WGS) entry which is preliminary data.</text>
</comment>
<reference evidence="1 2" key="1">
    <citation type="submission" date="2013-11" db="EMBL/GenBank/DDBJ databases">
        <title>Elucidation of the Photorhabdus temperata genome and generation of transposon mutant library to identify motility mutants.</title>
        <authorList>
            <person name="Hurst S.G.IV."/>
            <person name="Micheals B."/>
            <person name="Abebe-Akele F."/>
            <person name="Rowedder H."/>
            <person name="Bullock H."/>
            <person name="Jackobeck R."/>
            <person name="Janicki E."/>
            <person name="Tisa L.S."/>
        </authorList>
    </citation>
    <scope>NUCLEOTIDE SEQUENCE [LARGE SCALE GENOMIC DNA]</scope>
    <source>
        <strain evidence="1 2">NC19</strain>
    </source>
</reference>
<dbReference type="EMBL" id="AYSJ01000015">
    <property type="protein sequence ID" value="ETS29657.1"/>
    <property type="molecule type" value="Genomic_DNA"/>
</dbReference>
<accession>W3V1H0</accession>
<protein>
    <submittedName>
        <fullName evidence="1">Uncharacterized protein</fullName>
    </submittedName>
</protein>
<gene>
    <name evidence="1" type="ORF">PTE_04084</name>
</gene>
<dbReference type="Proteomes" id="UP000018957">
    <property type="component" value="Unassembled WGS sequence"/>
</dbReference>
<organism evidence="1 2">
    <name type="scientific">Photorhabdus khanii NC19</name>
    <dbReference type="NCBI Taxonomy" id="1004151"/>
    <lineage>
        <taxon>Bacteria</taxon>
        <taxon>Pseudomonadati</taxon>
        <taxon>Pseudomonadota</taxon>
        <taxon>Gammaproteobacteria</taxon>
        <taxon>Enterobacterales</taxon>
        <taxon>Morganellaceae</taxon>
        <taxon>Photorhabdus</taxon>
    </lineage>
</organism>
<evidence type="ECO:0000313" key="2">
    <source>
        <dbReference type="Proteomes" id="UP000018957"/>
    </source>
</evidence>
<sequence>MTVMFYTFHGTSLKLEKISRENIFKASSYYKKG</sequence>
<keyword evidence="2" id="KW-1185">Reference proteome</keyword>
<name>W3V1H0_9GAMM</name>
<evidence type="ECO:0000313" key="1">
    <source>
        <dbReference type="EMBL" id="ETS29657.1"/>
    </source>
</evidence>
<proteinExistence type="predicted"/>